<evidence type="ECO:0000313" key="1">
    <source>
        <dbReference type="EMBL" id="SNB77607.1"/>
    </source>
</evidence>
<proteinExistence type="predicted"/>
<feature type="non-terminal residue" evidence="1">
    <location>
        <position position="98"/>
    </location>
</feature>
<sequence length="98" mass="11376">MHASLHPCLYSYNFMIMHEPSASRHRFPRYAFAARRDRRRAAQALGAGREVARVAAAERVAPVELERLMREEGFQALVRHYKELAGLPREERLARLMT</sequence>
<dbReference type="Proteomes" id="UP000197065">
    <property type="component" value="Unassembled WGS sequence"/>
</dbReference>
<evidence type="ECO:0000313" key="2">
    <source>
        <dbReference type="Proteomes" id="UP000197065"/>
    </source>
</evidence>
<keyword evidence="2" id="KW-1185">Reference proteome</keyword>
<reference evidence="1 2" key="1">
    <citation type="submission" date="2017-06" db="EMBL/GenBank/DDBJ databases">
        <authorList>
            <person name="Kim H.J."/>
            <person name="Triplett B.A."/>
        </authorList>
    </citation>
    <scope>NUCLEOTIDE SEQUENCE [LARGE SCALE GENOMIC DNA]</scope>
    <source>
        <strain evidence="1 2">B29T1</strain>
    </source>
</reference>
<dbReference type="EMBL" id="FYEH01000017">
    <property type="protein sequence ID" value="SNB77607.1"/>
    <property type="molecule type" value="Genomic_DNA"/>
</dbReference>
<dbReference type="AlphaFoldDB" id="A0A212RY98"/>
<organism evidence="1 2">
    <name type="scientific">Arboricoccus pini</name>
    <dbReference type="NCBI Taxonomy" id="1963835"/>
    <lineage>
        <taxon>Bacteria</taxon>
        <taxon>Pseudomonadati</taxon>
        <taxon>Pseudomonadota</taxon>
        <taxon>Alphaproteobacteria</taxon>
        <taxon>Geminicoccales</taxon>
        <taxon>Geminicoccaceae</taxon>
        <taxon>Arboricoccus</taxon>
    </lineage>
</organism>
<protein>
    <submittedName>
        <fullName evidence="1">Uncharacterized protein</fullName>
    </submittedName>
</protein>
<gene>
    <name evidence="1" type="ORF">SAMN07250955_1171</name>
</gene>
<name>A0A212RY98_9PROT</name>
<accession>A0A212RY98</accession>
<dbReference type="RefSeq" id="WP_133063945.1">
    <property type="nucleotide sequence ID" value="NZ_FYEH01000017.1"/>
</dbReference>